<protein>
    <recommendedName>
        <fullName evidence="2">F-box domain-containing protein</fullName>
    </recommendedName>
</protein>
<evidence type="ECO:0000313" key="3">
    <source>
        <dbReference type="EMBL" id="KAK6785447.1"/>
    </source>
</evidence>
<dbReference type="Pfam" id="PF00646">
    <property type="entry name" value="F-box"/>
    <property type="match status" value="1"/>
</dbReference>
<dbReference type="SUPFAM" id="SSF81383">
    <property type="entry name" value="F-box domain"/>
    <property type="match status" value="1"/>
</dbReference>
<evidence type="ECO:0000256" key="1">
    <source>
        <dbReference type="SAM" id="MobiDB-lite"/>
    </source>
</evidence>
<gene>
    <name evidence="3" type="ORF">RDI58_018902</name>
</gene>
<dbReference type="Proteomes" id="UP001371456">
    <property type="component" value="Unassembled WGS sequence"/>
</dbReference>
<reference evidence="3 4" key="1">
    <citation type="submission" date="2024-02" db="EMBL/GenBank/DDBJ databases">
        <title>de novo genome assembly of Solanum bulbocastanum strain 11H21.</title>
        <authorList>
            <person name="Hosaka A.J."/>
        </authorList>
    </citation>
    <scope>NUCLEOTIDE SEQUENCE [LARGE SCALE GENOMIC DNA]</scope>
    <source>
        <tissue evidence="3">Young leaves</tissue>
    </source>
</reference>
<dbReference type="SMART" id="SM00256">
    <property type="entry name" value="FBOX"/>
    <property type="match status" value="1"/>
</dbReference>
<dbReference type="InterPro" id="IPR036047">
    <property type="entry name" value="F-box-like_dom_sf"/>
</dbReference>
<comment type="caution">
    <text evidence="3">The sequence shown here is derived from an EMBL/GenBank/DDBJ whole genome shotgun (WGS) entry which is preliminary data.</text>
</comment>
<feature type="region of interest" description="Disordered" evidence="1">
    <location>
        <begin position="1"/>
        <end position="26"/>
    </location>
</feature>
<accession>A0AAN8THS7</accession>
<sequence>MDAKNPSSAISRTSHFPKPQRRNQKEVHVRVIANEEGKYEVSPTKFMDLPREIMVEILSRLPIKSTFRVKMVCTSFYDIFSDPLFVLMHHTRSPFPCILFSNYHSVYSILELKSDYDYNSCPKINPIMLNNEFHLPQLMVKVVNGETVMEWKKLKREIKEKMKDNYLY</sequence>
<organism evidence="3 4">
    <name type="scientific">Solanum bulbocastanum</name>
    <name type="common">Wild potato</name>
    <dbReference type="NCBI Taxonomy" id="147425"/>
    <lineage>
        <taxon>Eukaryota</taxon>
        <taxon>Viridiplantae</taxon>
        <taxon>Streptophyta</taxon>
        <taxon>Embryophyta</taxon>
        <taxon>Tracheophyta</taxon>
        <taxon>Spermatophyta</taxon>
        <taxon>Magnoliopsida</taxon>
        <taxon>eudicotyledons</taxon>
        <taxon>Gunneridae</taxon>
        <taxon>Pentapetalae</taxon>
        <taxon>asterids</taxon>
        <taxon>lamiids</taxon>
        <taxon>Solanales</taxon>
        <taxon>Solanaceae</taxon>
        <taxon>Solanoideae</taxon>
        <taxon>Solaneae</taxon>
        <taxon>Solanum</taxon>
    </lineage>
</organism>
<feature type="compositionally biased region" description="Polar residues" evidence="1">
    <location>
        <begin position="1"/>
        <end position="14"/>
    </location>
</feature>
<dbReference type="InterPro" id="IPR050796">
    <property type="entry name" value="SCF_F-box_component"/>
</dbReference>
<feature type="domain" description="F-box" evidence="2">
    <location>
        <begin position="43"/>
        <end position="88"/>
    </location>
</feature>
<evidence type="ECO:0000313" key="4">
    <source>
        <dbReference type="Proteomes" id="UP001371456"/>
    </source>
</evidence>
<dbReference type="PROSITE" id="PS50181">
    <property type="entry name" value="FBOX"/>
    <property type="match status" value="1"/>
</dbReference>
<dbReference type="EMBL" id="JBANQN010000007">
    <property type="protein sequence ID" value="KAK6785447.1"/>
    <property type="molecule type" value="Genomic_DNA"/>
</dbReference>
<keyword evidence="4" id="KW-1185">Reference proteome</keyword>
<dbReference type="PANTHER" id="PTHR31672:SF13">
    <property type="entry name" value="F-BOX PROTEIN CPR30-LIKE"/>
    <property type="match status" value="1"/>
</dbReference>
<proteinExistence type="predicted"/>
<name>A0AAN8THS7_SOLBU</name>
<evidence type="ECO:0000259" key="2">
    <source>
        <dbReference type="PROSITE" id="PS50181"/>
    </source>
</evidence>
<dbReference type="PANTHER" id="PTHR31672">
    <property type="entry name" value="BNACNNG10540D PROTEIN"/>
    <property type="match status" value="1"/>
</dbReference>
<dbReference type="InterPro" id="IPR001810">
    <property type="entry name" value="F-box_dom"/>
</dbReference>
<dbReference type="Gene3D" id="1.20.1280.50">
    <property type="match status" value="1"/>
</dbReference>
<dbReference type="AlphaFoldDB" id="A0AAN8THS7"/>